<protein>
    <recommendedName>
        <fullName evidence="4">YfiR family protein</fullName>
    </recommendedName>
</protein>
<feature type="chain" id="PRO_5007567066" description="YfiR family protein" evidence="1">
    <location>
        <begin position="26"/>
        <end position="191"/>
    </location>
</feature>
<proteinExistence type="predicted"/>
<gene>
    <name evidence="2" type="ORF">BE15_21500</name>
</gene>
<dbReference type="Pfam" id="PF13689">
    <property type="entry name" value="DUF4154"/>
    <property type="match status" value="1"/>
</dbReference>
<reference evidence="2 3" key="1">
    <citation type="submission" date="2014-02" db="EMBL/GenBank/DDBJ databases">
        <title>The small core and large imbalanced accessory genome model reveals a collaborative survival strategy of Sorangium cellulosum strains in nature.</title>
        <authorList>
            <person name="Han K."/>
            <person name="Peng R."/>
            <person name="Blom J."/>
            <person name="Li Y.-Z."/>
        </authorList>
    </citation>
    <scope>NUCLEOTIDE SEQUENCE [LARGE SCALE GENOMIC DNA]</scope>
    <source>
        <strain evidence="2 3">So0008-312</strain>
    </source>
</reference>
<feature type="signal peptide" evidence="1">
    <location>
        <begin position="1"/>
        <end position="25"/>
    </location>
</feature>
<accession>A0A150QLQ0</accession>
<organism evidence="2 3">
    <name type="scientific">Sorangium cellulosum</name>
    <name type="common">Polyangium cellulosum</name>
    <dbReference type="NCBI Taxonomy" id="56"/>
    <lineage>
        <taxon>Bacteria</taxon>
        <taxon>Pseudomonadati</taxon>
        <taxon>Myxococcota</taxon>
        <taxon>Polyangia</taxon>
        <taxon>Polyangiales</taxon>
        <taxon>Polyangiaceae</taxon>
        <taxon>Sorangium</taxon>
    </lineage>
</organism>
<comment type="caution">
    <text evidence="2">The sequence shown here is derived from an EMBL/GenBank/DDBJ whole genome shotgun (WGS) entry which is preliminary data.</text>
</comment>
<evidence type="ECO:0008006" key="4">
    <source>
        <dbReference type="Google" id="ProtNLM"/>
    </source>
</evidence>
<sequence length="191" mass="20253">MTLLRRSFLLGLAAAAASAPRRARAEPATAPFAVQAEIVARLLPYDRGFPDKARNQVAFLLLSKAGDADSASAAQQMKKALLDVGNVRDRPIHVDRADYTTPAELAAACRARQINVVYVSSGLVREVAAMRGALANSGVLTVAAVETYVPLGVVLGVDVANGKPRMSINLAQARSQGIDFPSSILRLARIY</sequence>
<keyword evidence="1" id="KW-0732">Signal</keyword>
<evidence type="ECO:0000313" key="3">
    <source>
        <dbReference type="Proteomes" id="UP000075260"/>
    </source>
</evidence>
<dbReference type="Proteomes" id="UP000075260">
    <property type="component" value="Unassembled WGS sequence"/>
</dbReference>
<dbReference type="AlphaFoldDB" id="A0A150QLQ0"/>
<dbReference type="RefSeq" id="WP_061608796.1">
    <property type="nucleotide sequence ID" value="NZ_JEMA01000518.1"/>
</dbReference>
<dbReference type="InterPro" id="IPR006311">
    <property type="entry name" value="TAT_signal"/>
</dbReference>
<dbReference type="InterPro" id="IPR025293">
    <property type="entry name" value="YfiR/HmsC-like"/>
</dbReference>
<dbReference type="EMBL" id="JEMA01000518">
    <property type="protein sequence ID" value="KYF68907.1"/>
    <property type="molecule type" value="Genomic_DNA"/>
</dbReference>
<dbReference type="OrthoDB" id="5514541at2"/>
<dbReference type="PROSITE" id="PS51318">
    <property type="entry name" value="TAT"/>
    <property type="match status" value="1"/>
</dbReference>
<evidence type="ECO:0000313" key="2">
    <source>
        <dbReference type="EMBL" id="KYF68907.1"/>
    </source>
</evidence>
<name>A0A150QLQ0_SORCE</name>
<evidence type="ECO:0000256" key="1">
    <source>
        <dbReference type="SAM" id="SignalP"/>
    </source>
</evidence>